<evidence type="ECO:0000313" key="3">
    <source>
        <dbReference type="Proteomes" id="UP001305815"/>
    </source>
</evidence>
<dbReference type="InterPro" id="IPR004843">
    <property type="entry name" value="Calcineurin-like_PHP"/>
</dbReference>
<dbReference type="SUPFAM" id="SSF56300">
    <property type="entry name" value="Metallo-dependent phosphatases"/>
    <property type="match status" value="1"/>
</dbReference>
<reference evidence="3" key="1">
    <citation type="journal article" date="2023" name="Int. J. Syst. Evol. Microbiol.">
        <title>Claveliimonas bilis gen. nov., sp. nov., deoxycholic acid-producing bacteria isolated from human faeces, and reclassification of Sellimonas monacensis Zenner et al. 2021 as Claveliimonas monacensis comb. nov.</title>
        <authorList>
            <person name="Hisatomi A."/>
            <person name="Kastawa N.W.E.P.G."/>
            <person name="Song I."/>
            <person name="Ohkuma M."/>
            <person name="Fukiya S."/>
            <person name="Sakamoto M."/>
        </authorList>
    </citation>
    <scope>NUCLEOTIDE SEQUENCE [LARGE SCALE GENOMIC DNA]</scope>
    <source>
        <strain evidence="3">12BBH14</strain>
    </source>
</reference>
<name>A0ABN6YX12_9FIRM</name>
<dbReference type="InterPro" id="IPR029052">
    <property type="entry name" value="Metallo-depent_PP-like"/>
</dbReference>
<sequence>MKNFLAGATVACILASAEILRELHTFEVRHYSIPLPKMKKEEKRKVLFLTDLHGKEYGKENRRLIKKIREEKPDYILIGGDMLTRTKKETEQKALRLFSHLAGICPVYAANGNHEQKMKENLEDYGTRYEKYKEAVKSTGVHLLENDSVSLHLGGQPVKVTGLEIPLSCYSRVKREELRVSQISERVGVSEKEEYQILLAHNPAFISQYWEWGADLVLSGHLHGGIVRIPGIGGVITPQFKLFPRYSGDMYQKDGHISVVSKGLGTHTVNVRLFNPAELTAVTFYGSKSQD</sequence>
<accession>A0ABN6YX12</accession>
<dbReference type="Proteomes" id="UP001305815">
    <property type="component" value="Chromosome"/>
</dbReference>
<protein>
    <submittedName>
        <fullName evidence="2">Phosphoesterase</fullName>
    </submittedName>
</protein>
<dbReference type="Gene3D" id="3.60.21.10">
    <property type="match status" value="1"/>
</dbReference>
<dbReference type="InterPro" id="IPR051158">
    <property type="entry name" value="Metallophosphoesterase_sf"/>
</dbReference>
<dbReference type="EMBL" id="AP027742">
    <property type="protein sequence ID" value="BDZ77655.1"/>
    <property type="molecule type" value="Genomic_DNA"/>
</dbReference>
<evidence type="ECO:0000259" key="1">
    <source>
        <dbReference type="Pfam" id="PF00149"/>
    </source>
</evidence>
<proteinExistence type="predicted"/>
<organism evidence="2 3">
    <name type="scientific">Claveliimonas bilis</name>
    <dbReference type="NCBI Taxonomy" id="3028070"/>
    <lineage>
        <taxon>Bacteria</taxon>
        <taxon>Bacillati</taxon>
        <taxon>Bacillota</taxon>
        <taxon>Clostridia</taxon>
        <taxon>Lachnospirales</taxon>
        <taxon>Lachnospiraceae</taxon>
        <taxon>Claveliimonas</taxon>
    </lineage>
</organism>
<dbReference type="PANTHER" id="PTHR31302:SF32">
    <property type="entry name" value="PHOSPHOESTERASE"/>
    <property type="match status" value="1"/>
</dbReference>
<evidence type="ECO:0000313" key="2">
    <source>
        <dbReference type="EMBL" id="BDZ77655.1"/>
    </source>
</evidence>
<keyword evidence="3" id="KW-1185">Reference proteome</keyword>
<gene>
    <name evidence="2" type="ORF">Lac1_18380</name>
</gene>
<dbReference type="RefSeq" id="WP_316264680.1">
    <property type="nucleotide sequence ID" value="NZ_AP027742.1"/>
</dbReference>
<feature type="domain" description="Calcineurin-like phosphoesterase" evidence="1">
    <location>
        <begin position="45"/>
        <end position="224"/>
    </location>
</feature>
<dbReference type="Pfam" id="PF00149">
    <property type="entry name" value="Metallophos"/>
    <property type="match status" value="1"/>
</dbReference>
<dbReference type="PANTHER" id="PTHR31302">
    <property type="entry name" value="TRANSMEMBRANE PROTEIN WITH METALLOPHOSPHOESTERASE DOMAIN-RELATED"/>
    <property type="match status" value="1"/>
</dbReference>